<dbReference type="Gene3D" id="3.90.1010.20">
    <property type="match status" value="1"/>
</dbReference>
<feature type="compositionally biased region" description="Polar residues" evidence="1">
    <location>
        <begin position="49"/>
        <end position="58"/>
    </location>
</feature>
<sequence>MNTQRAKYPFAILTGLTLVGALAGCSTAADGDTTSDSGTDTSTTAPEASDSTPTTGSYTDGEYTESAEYESPNGTEEVTVTVTLADGVITAVEAVGDGDNPNSKRYQTEFADGIGDVVVGKNIDDISVDKVAGSSLTSDGFNAAIEEIKADAAS</sequence>
<dbReference type="GO" id="GO:0010181">
    <property type="term" value="F:FMN binding"/>
    <property type="evidence" value="ECO:0007669"/>
    <property type="project" value="InterPro"/>
</dbReference>
<evidence type="ECO:0000313" key="4">
    <source>
        <dbReference type="EMBL" id="GGB12592.1"/>
    </source>
</evidence>
<dbReference type="AlphaFoldDB" id="A0A916SRQ9"/>
<protein>
    <recommendedName>
        <fullName evidence="3">FMN-binding domain-containing protein</fullName>
    </recommendedName>
</protein>
<dbReference type="Pfam" id="PF04205">
    <property type="entry name" value="FMN_bind"/>
    <property type="match status" value="1"/>
</dbReference>
<evidence type="ECO:0000259" key="3">
    <source>
        <dbReference type="SMART" id="SM00900"/>
    </source>
</evidence>
<dbReference type="GO" id="GO:0016020">
    <property type="term" value="C:membrane"/>
    <property type="evidence" value="ECO:0007669"/>
    <property type="project" value="InterPro"/>
</dbReference>
<dbReference type="SMART" id="SM00900">
    <property type="entry name" value="FMN_bind"/>
    <property type="match status" value="1"/>
</dbReference>
<dbReference type="EMBL" id="BMGB01000002">
    <property type="protein sequence ID" value="GGB12592.1"/>
    <property type="molecule type" value="Genomic_DNA"/>
</dbReference>
<dbReference type="Proteomes" id="UP000606922">
    <property type="component" value="Unassembled WGS sequence"/>
</dbReference>
<name>A0A916SRQ9_9MICO</name>
<reference evidence="4" key="1">
    <citation type="journal article" date="2014" name="Int. J. Syst. Evol. Microbiol.">
        <title>Complete genome sequence of Corynebacterium casei LMG S-19264T (=DSM 44701T), isolated from a smear-ripened cheese.</title>
        <authorList>
            <consortium name="US DOE Joint Genome Institute (JGI-PGF)"/>
            <person name="Walter F."/>
            <person name="Albersmeier A."/>
            <person name="Kalinowski J."/>
            <person name="Ruckert C."/>
        </authorList>
    </citation>
    <scope>NUCLEOTIDE SEQUENCE</scope>
    <source>
        <strain evidence="4">CGMCC 1.12813</strain>
    </source>
</reference>
<feature type="chain" id="PRO_5037598444" description="FMN-binding domain-containing protein" evidence="2">
    <location>
        <begin position="29"/>
        <end position="154"/>
    </location>
</feature>
<feature type="compositionally biased region" description="Low complexity" evidence="1">
    <location>
        <begin position="27"/>
        <end position="45"/>
    </location>
</feature>
<dbReference type="RefSeq" id="WP_188511458.1">
    <property type="nucleotide sequence ID" value="NZ_BMGB01000002.1"/>
</dbReference>
<keyword evidence="2" id="KW-0732">Signal</keyword>
<comment type="caution">
    <text evidence="4">The sequence shown here is derived from an EMBL/GenBank/DDBJ whole genome shotgun (WGS) entry which is preliminary data.</text>
</comment>
<gene>
    <name evidence="4" type="ORF">GCM10010979_28690</name>
</gene>
<feature type="domain" description="FMN-binding" evidence="3">
    <location>
        <begin position="74"/>
        <end position="152"/>
    </location>
</feature>
<dbReference type="InterPro" id="IPR007329">
    <property type="entry name" value="FMN-bd"/>
</dbReference>
<evidence type="ECO:0000256" key="1">
    <source>
        <dbReference type="SAM" id="MobiDB-lite"/>
    </source>
</evidence>
<organism evidence="4 5">
    <name type="scientific">Conyzicola nivalis</name>
    <dbReference type="NCBI Taxonomy" id="1477021"/>
    <lineage>
        <taxon>Bacteria</taxon>
        <taxon>Bacillati</taxon>
        <taxon>Actinomycetota</taxon>
        <taxon>Actinomycetes</taxon>
        <taxon>Micrococcales</taxon>
        <taxon>Microbacteriaceae</taxon>
        <taxon>Conyzicola</taxon>
    </lineage>
</organism>
<evidence type="ECO:0000313" key="5">
    <source>
        <dbReference type="Proteomes" id="UP000606922"/>
    </source>
</evidence>
<proteinExistence type="predicted"/>
<keyword evidence="5" id="KW-1185">Reference proteome</keyword>
<reference evidence="4" key="2">
    <citation type="submission" date="2020-09" db="EMBL/GenBank/DDBJ databases">
        <authorList>
            <person name="Sun Q."/>
            <person name="Zhou Y."/>
        </authorList>
    </citation>
    <scope>NUCLEOTIDE SEQUENCE</scope>
    <source>
        <strain evidence="4">CGMCC 1.12813</strain>
    </source>
</reference>
<evidence type="ECO:0000256" key="2">
    <source>
        <dbReference type="SAM" id="SignalP"/>
    </source>
</evidence>
<feature type="signal peptide" evidence="2">
    <location>
        <begin position="1"/>
        <end position="28"/>
    </location>
</feature>
<accession>A0A916SRQ9</accession>
<dbReference type="PROSITE" id="PS51257">
    <property type="entry name" value="PROKAR_LIPOPROTEIN"/>
    <property type="match status" value="1"/>
</dbReference>
<feature type="region of interest" description="Disordered" evidence="1">
    <location>
        <begin position="27"/>
        <end position="76"/>
    </location>
</feature>